<dbReference type="InterPro" id="IPR011990">
    <property type="entry name" value="TPR-like_helical_dom_sf"/>
</dbReference>
<dbReference type="AlphaFoldDB" id="A0AAJ5WQ35"/>
<protein>
    <submittedName>
        <fullName evidence="8">RagB/SusD family nutrient uptake outer membrane protein</fullName>
    </submittedName>
</protein>
<evidence type="ECO:0000313" key="9">
    <source>
        <dbReference type="Proteomes" id="UP001220610"/>
    </source>
</evidence>
<evidence type="ECO:0000256" key="1">
    <source>
        <dbReference type="ARBA" id="ARBA00004442"/>
    </source>
</evidence>
<comment type="similarity">
    <text evidence="2">Belongs to the SusD family.</text>
</comment>
<reference evidence="8" key="1">
    <citation type="submission" date="2023-03" db="EMBL/GenBank/DDBJ databases">
        <title>Andean soil-derived lignocellulolytic bacterial consortium as a source of novel taxa and putative plastic-active enzymes.</title>
        <authorList>
            <person name="Diaz-Garcia L."/>
            <person name="Chuvochina M."/>
            <person name="Feuerriegel G."/>
            <person name="Bunk B."/>
            <person name="Sproer C."/>
            <person name="Streit W.R."/>
            <person name="Rodriguez L.M."/>
            <person name="Overmann J."/>
            <person name="Jimenez D.J."/>
        </authorList>
    </citation>
    <scope>NUCLEOTIDE SEQUENCE</scope>
    <source>
        <strain evidence="8">MAG 7</strain>
    </source>
</reference>
<evidence type="ECO:0000256" key="2">
    <source>
        <dbReference type="ARBA" id="ARBA00006275"/>
    </source>
</evidence>
<evidence type="ECO:0000313" key="8">
    <source>
        <dbReference type="EMBL" id="WEK34861.1"/>
    </source>
</evidence>
<dbReference type="EMBL" id="CP119311">
    <property type="protein sequence ID" value="WEK34861.1"/>
    <property type="molecule type" value="Genomic_DNA"/>
</dbReference>
<comment type="subcellular location">
    <subcellularLocation>
        <location evidence="1">Cell outer membrane</location>
    </subcellularLocation>
</comment>
<sequence>MNFFSHYKKRYRIPLLPAAAILVTAACWLSSCKKLIEIKEPPSTMTSTKVFSSDEQAEAAVAGMYSLTINGDGFSNAAVNGFARGLSTMLGSLSSDDILYDAGYANSYYYFNVGRVPTNDAPSTTLWTTAYKSIHSANAILEGITASGSYRLTDSARRLFTGEALLMRAFSHFYLTSFFGDVPLVLTADYSVTAQMTRTPQASIYRQLVEDLTRARELLLTDYTTGNGTRTRPNKWAATALLARVYLYMGENDNAIAMAGEVIEQSSLYTLMPPAQAFLKDSREAIWQLKHATTFYGLGNATPEGSAVIPTPPATGYGAYYISPSLAAAFEDDDARKTNWMGVNTVSGLTRFFPFKYKTGRYNAVTGGESTEFYILLRFAEQYLIRAEALARKGNSYLEDAIKDLNTIRLRSSLDQLPLTLTQAETLEAVAQERRVELFMEWGHRWFDLKRNNKAHDVLSVLEHKQPWEGDYQLLYPIPVTEIKTNVHLGQNPGYN</sequence>
<accession>A0AAJ5WQ35</accession>
<keyword evidence="3" id="KW-0732">Signal</keyword>
<dbReference type="Pfam" id="PF14322">
    <property type="entry name" value="SusD-like_3"/>
    <property type="match status" value="1"/>
</dbReference>
<evidence type="ECO:0000259" key="6">
    <source>
        <dbReference type="Pfam" id="PF07980"/>
    </source>
</evidence>
<dbReference type="CDD" id="cd08977">
    <property type="entry name" value="SusD"/>
    <property type="match status" value="1"/>
</dbReference>
<proteinExistence type="inferred from homology"/>
<gene>
    <name evidence="8" type="ORF">P0Y53_20430</name>
</gene>
<feature type="domain" description="RagB/SusD" evidence="6">
    <location>
        <begin position="362"/>
        <end position="495"/>
    </location>
</feature>
<feature type="domain" description="SusD-like N-terminal" evidence="7">
    <location>
        <begin position="115"/>
        <end position="247"/>
    </location>
</feature>
<dbReference type="Proteomes" id="UP001220610">
    <property type="component" value="Chromosome"/>
</dbReference>
<dbReference type="Pfam" id="PF07980">
    <property type="entry name" value="SusD_RagB"/>
    <property type="match status" value="1"/>
</dbReference>
<organism evidence="8 9">
    <name type="scientific">Candidatus Pseudobacter hemicellulosilyticus</name>
    <dbReference type="NCBI Taxonomy" id="3121375"/>
    <lineage>
        <taxon>Bacteria</taxon>
        <taxon>Pseudomonadati</taxon>
        <taxon>Bacteroidota</taxon>
        <taxon>Chitinophagia</taxon>
        <taxon>Chitinophagales</taxon>
        <taxon>Chitinophagaceae</taxon>
        <taxon>Pseudobacter</taxon>
    </lineage>
</organism>
<dbReference type="SUPFAM" id="SSF48452">
    <property type="entry name" value="TPR-like"/>
    <property type="match status" value="1"/>
</dbReference>
<keyword evidence="4" id="KW-0472">Membrane</keyword>
<evidence type="ECO:0000256" key="5">
    <source>
        <dbReference type="ARBA" id="ARBA00023237"/>
    </source>
</evidence>
<dbReference type="InterPro" id="IPR012944">
    <property type="entry name" value="SusD_RagB_dom"/>
</dbReference>
<evidence type="ECO:0000256" key="3">
    <source>
        <dbReference type="ARBA" id="ARBA00022729"/>
    </source>
</evidence>
<evidence type="ECO:0000259" key="7">
    <source>
        <dbReference type="Pfam" id="PF14322"/>
    </source>
</evidence>
<dbReference type="Gene3D" id="1.25.40.390">
    <property type="match status" value="1"/>
</dbReference>
<evidence type="ECO:0000256" key="4">
    <source>
        <dbReference type="ARBA" id="ARBA00023136"/>
    </source>
</evidence>
<keyword evidence="5" id="KW-0998">Cell outer membrane</keyword>
<name>A0AAJ5WQ35_9BACT</name>
<dbReference type="InterPro" id="IPR033985">
    <property type="entry name" value="SusD-like_N"/>
</dbReference>
<dbReference type="GO" id="GO:0009279">
    <property type="term" value="C:cell outer membrane"/>
    <property type="evidence" value="ECO:0007669"/>
    <property type="project" value="UniProtKB-SubCell"/>
</dbReference>